<dbReference type="RefSeq" id="XP_025346830.1">
    <property type="nucleotide sequence ID" value="XM_025495028.1"/>
</dbReference>
<organism evidence="2 3">
    <name type="scientific">Pseudomicrostroma glucosiphilum</name>
    <dbReference type="NCBI Taxonomy" id="1684307"/>
    <lineage>
        <taxon>Eukaryota</taxon>
        <taxon>Fungi</taxon>
        <taxon>Dikarya</taxon>
        <taxon>Basidiomycota</taxon>
        <taxon>Ustilaginomycotina</taxon>
        <taxon>Exobasidiomycetes</taxon>
        <taxon>Microstromatales</taxon>
        <taxon>Microstromatales incertae sedis</taxon>
        <taxon>Pseudomicrostroma</taxon>
    </lineage>
</organism>
<feature type="region of interest" description="Disordered" evidence="1">
    <location>
        <begin position="276"/>
        <end position="308"/>
    </location>
</feature>
<dbReference type="AlphaFoldDB" id="A0A316U3B3"/>
<protein>
    <submittedName>
        <fullName evidence="2">Uncharacterized protein</fullName>
    </submittedName>
</protein>
<dbReference type="Proteomes" id="UP000245942">
    <property type="component" value="Unassembled WGS sequence"/>
</dbReference>
<feature type="compositionally biased region" description="Basic and acidic residues" evidence="1">
    <location>
        <begin position="25"/>
        <end position="36"/>
    </location>
</feature>
<dbReference type="EMBL" id="KZ819330">
    <property type="protein sequence ID" value="PWN19670.1"/>
    <property type="molecule type" value="Genomic_DNA"/>
</dbReference>
<name>A0A316U3B3_9BASI</name>
<evidence type="ECO:0000256" key="1">
    <source>
        <dbReference type="SAM" id="MobiDB-lite"/>
    </source>
</evidence>
<dbReference type="GeneID" id="37016762"/>
<reference evidence="2 3" key="1">
    <citation type="journal article" date="2018" name="Mol. Biol. Evol.">
        <title>Broad Genomic Sampling Reveals a Smut Pathogenic Ancestry of the Fungal Clade Ustilaginomycotina.</title>
        <authorList>
            <person name="Kijpornyongpan T."/>
            <person name="Mondo S.J."/>
            <person name="Barry K."/>
            <person name="Sandor L."/>
            <person name="Lee J."/>
            <person name="Lipzen A."/>
            <person name="Pangilinan J."/>
            <person name="LaButti K."/>
            <person name="Hainaut M."/>
            <person name="Henrissat B."/>
            <person name="Grigoriev I.V."/>
            <person name="Spatafora J.W."/>
            <person name="Aime M.C."/>
        </authorList>
    </citation>
    <scope>NUCLEOTIDE SEQUENCE [LARGE SCALE GENOMIC DNA]</scope>
    <source>
        <strain evidence="2 3">MCA 4718</strain>
    </source>
</reference>
<feature type="compositionally biased region" description="Acidic residues" evidence="1">
    <location>
        <begin position="101"/>
        <end position="110"/>
    </location>
</feature>
<accession>A0A316U3B3</accession>
<keyword evidence="3" id="KW-1185">Reference proteome</keyword>
<sequence>MPRYPSSDYTASTDDRQGFFGAPDPSRRSVRTDERQGYFGAPDPTSAASSYYPPHQQQQQNAYTHTQQPSYHSQQAAPRDSRPMSQSQRPAEPYGGRRIEDEESGWDLPEESDSSVLRCLCFRQGPPLPHPRTAHLRSTATLHVNEAALEGVYSNDHYYDPPGDALAGFCSLCRCLFCPAWCAVRDTMEYVACIGCEIGSAVWESLPRLTLWTSYQARRNNGRITPYIPPPLSEPSTPSYASLQLKNGDGISSPFQVSPRYELNYQREGFVTKEIGQLSPPPKAAHPPFRVSSPWGRRRPRPPKTPYPAAVAVEFADEREKW</sequence>
<evidence type="ECO:0000313" key="2">
    <source>
        <dbReference type="EMBL" id="PWN19670.1"/>
    </source>
</evidence>
<evidence type="ECO:0000313" key="3">
    <source>
        <dbReference type="Proteomes" id="UP000245942"/>
    </source>
</evidence>
<gene>
    <name evidence="2" type="ORF">BCV69DRAFT_313422</name>
</gene>
<proteinExistence type="predicted"/>
<feature type="region of interest" description="Disordered" evidence="1">
    <location>
        <begin position="1"/>
        <end position="110"/>
    </location>
</feature>
<feature type="compositionally biased region" description="Low complexity" evidence="1">
    <location>
        <begin position="48"/>
        <end position="69"/>
    </location>
</feature>